<dbReference type="SMART" id="SM01190">
    <property type="entry name" value="EMP24_GP25L"/>
    <property type="match status" value="1"/>
</dbReference>
<keyword evidence="9 11" id="KW-0472">Membrane</keyword>
<evidence type="ECO:0000256" key="3">
    <source>
        <dbReference type="ARBA" id="ARBA00004619"/>
    </source>
</evidence>
<evidence type="ECO:0000256" key="7">
    <source>
        <dbReference type="ARBA" id="ARBA00022824"/>
    </source>
</evidence>
<dbReference type="GO" id="GO:0005794">
    <property type="term" value="C:Golgi apparatus"/>
    <property type="evidence" value="ECO:0007669"/>
    <property type="project" value="UniProtKB-SubCell"/>
</dbReference>
<dbReference type="GO" id="GO:0033116">
    <property type="term" value="C:endoplasmic reticulum-Golgi intermediate compartment membrane"/>
    <property type="evidence" value="ECO:0007669"/>
    <property type="project" value="UniProtKB-SubCell"/>
</dbReference>
<feature type="transmembrane region" description="Helical" evidence="11">
    <location>
        <begin position="102"/>
        <end position="124"/>
    </location>
</feature>
<feature type="domain" description="GOLD" evidence="12">
    <location>
        <begin position="1"/>
        <end position="52"/>
    </location>
</feature>
<accession>A0A643BNC6</accession>
<name>A0A643BNC6_BALPH</name>
<dbReference type="PROSITE" id="PS50866">
    <property type="entry name" value="GOLD"/>
    <property type="match status" value="1"/>
</dbReference>
<dbReference type="GO" id="GO:0005789">
    <property type="term" value="C:endoplasmic reticulum membrane"/>
    <property type="evidence" value="ECO:0007669"/>
    <property type="project" value="UniProtKB-SubCell"/>
</dbReference>
<keyword evidence="7" id="KW-0256">Endoplasmic reticulum</keyword>
<feature type="non-terminal residue" evidence="13">
    <location>
        <position position="1"/>
    </location>
</feature>
<reference evidence="13 14" key="1">
    <citation type="journal article" date="2019" name="PLoS ONE">
        <title>Genomic analyses reveal an absence of contemporary introgressive admixture between fin whales and blue whales, despite known hybrids.</title>
        <authorList>
            <person name="Westbury M.V."/>
            <person name="Petersen B."/>
            <person name="Lorenzen E.D."/>
        </authorList>
    </citation>
    <scope>NUCLEOTIDE SEQUENCE [LARGE SCALE GENOMIC DNA]</scope>
    <source>
        <strain evidence="13">FinWhale-01</strain>
    </source>
</reference>
<dbReference type="InterPro" id="IPR015720">
    <property type="entry name" value="Emp24-like"/>
</dbReference>
<sequence length="134" mass="15393">ITGPDNKGIYKGDRESSGKYTFAAHMDGTYKFCFSNRMSTMTPKIVMFTIDIGEAPKGQDMETEGGGDTWDVAMTAVKHEQEYMEVRERIHRAINDNTNSRVVLWSFFEALVLVAMTLGQIYYLKRFFEVRRVV</sequence>
<dbReference type="InterPro" id="IPR009038">
    <property type="entry name" value="GOLD_dom"/>
</dbReference>
<evidence type="ECO:0000256" key="5">
    <source>
        <dbReference type="ARBA" id="ARBA00022692"/>
    </source>
</evidence>
<dbReference type="SUPFAM" id="SSF101576">
    <property type="entry name" value="Supernatant protein factor (SPF), C-terminal domain"/>
    <property type="match status" value="1"/>
</dbReference>
<evidence type="ECO:0000256" key="6">
    <source>
        <dbReference type="ARBA" id="ARBA00022729"/>
    </source>
</evidence>
<evidence type="ECO:0000256" key="2">
    <source>
        <dbReference type="ARBA" id="ARBA00004151"/>
    </source>
</evidence>
<dbReference type="OrthoDB" id="1929172at2759"/>
<dbReference type="AlphaFoldDB" id="A0A643BNC6"/>
<gene>
    <name evidence="13" type="ORF">E2I00_019291</name>
</gene>
<evidence type="ECO:0000256" key="10">
    <source>
        <dbReference type="RuleBase" id="RU003827"/>
    </source>
</evidence>
<keyword evidence="6" id="KW-0732">Signal</keyword>
<evidence type="ECO:0000256" key="11">
    <source>
        <dbReference type="SAM" id="Phobius"/>
    </source>
</evidence>
<dbReference type="EMBL" id="SGJD01008685">
    <property type="protein sequence ID" value="KAB0389125.1"/>
    <property type="molecule type" value="Genomic_DNA"/>
</dbReference>
<dbReference type="PANTHER" id="PTHR22811">
    <property type="entry name" value="TRANSMEMBRANE EMP24 DOMAIN-CONTAINING PROTEIN"/>
    <property type="match status" value="1"/>
</dbReference>
<evidence type="ECO:0000256" key="8">
    <source>
        <dbReference type="ARBA" id="ARBA00022989"/>
    </source>
</evidence>
<comment type="subcellular location">
    <subcellularLocation>
        <location evidence="1">Endoplasmic reticulum membrane</location>
        <topology evidence="1">Single-pass type I membrane protein</topology>
    </subcellularLocation>
    <subcellularLocation>
        <location evidence="2">Endoplasmic reticulum-Golgi intermediate compartment membrane</location>
        <topology evidence="2">Single-pass type I membrane protein</topology>
    </subcellularLocation>
    <subcellularLocation>
        <location evidence="3">Golgi apparatus</location>
        <location evidence="3">cis-Golgi network membrane</location>
        <topology evidence="3">Single-pass type I membrane protein</topology>
    </subcellularLocation>
    <subcellularLocation>
        <location evidence="10">Membrane</location>
        <topology evidence="10">Single-pass type I membrane protein</topology>
    </subcellularLocation>
</comment>
<dbReference type="Proteomes" id="UP000437017">
    <property type="component" value="Unassembled WGS sequence"/>
</dbReference>
<keyword evidence="5 10" id="KW-0812">Transmembrane</keyword>
<evidence type="ECO:0000256" key="9">
    <source>
        <dbReference type="ARBA" id="ARBA00023136"/>
    </source>
</evidence>
<protein>
    <recommendedName>
        <fullName evidence="12">GOLD domain-containing protein</fullName>
    </recommendedName>
</protein>
<evidence type="ECO:0000313" key="14">
    <source>
        <dbReference type="Proteomes" id="UP000437017"/>
    </source>
</evidence>
<evidence type="ECO:0000259" key="12">
    <source>
        <dbReference type="PROSITE" id="PS50866"/>
    </source>
</evidence>
<dbReference type="InterPro" id="IPR036598">
    <property type="entry name" value="GOLD_dom_sf"/>
</dbReference>
<keyword evidence="8 11" id="KW-1133">Transmembrane helix</keyword>
<proteinExistence type="inferred from homology"/>
<organism evidence="13 14">
    <name type="scientific">Balaenoptera physalus</name>
    <name type="common">Fin whale</name>
    <name type="synonym">Balaena physalus</name>
    <dbReference type="NCBI Taxonomy" id="9770"/>
    <lineage>
        <taxon>Eukaryota</taxon>
        <taxon>Metazoa</taxon>
        <taxon>Chordata</taxon>
        <taxon>Craniata</taxon>
        <taxon>Vertebrata</taxon>
        <taxon>Euteleostomi</taxon>
        <taxon>Mammalia</taxon>
        <taxon>Eutheria</taxon>
        <taxon>Laurasiatheria</taxon>
        <taxon>Artiodactyla</taxon>
        <taxon>Whippomorpha</taxon>
        <taxon>Cetacea</taxon>
        <taxon>Mysticeti</taxon>
        <taxon>Balaenopteridae</taxon>
        <taxon>Balaenoptera</taxon>
    </lineage>
</organism>
<keyword evidence="14" id="KW-1185">Reference proteome</keyword>
<dbReference type="Pfam" id="PF01105">
    <property type="entry name" value="EMP24_GP25L"/>
    <property type="match status" value="1"/>
</dbReference>
<evidence type="ECO:0000256" key="1">
    <source>
        <dbReference type="ARBA" id="ARBA00004115"/>
    </source>
</evidence>
<evidence type="ECO:0000256" key="4">
    <source>
        <dbReference type="ARBA" id="ARBA00007104"/>
    </source>
</evidence>
<evidence type="ECO:0000313" key="13">
    <source>
        <dbReference type="EMBL" id="KAB0389125.1"/>
    </source>
</evidence>
<comment type="similarity">
    <text evidence="4 10">Belongs to the EMP24/GP25L family.</text>
</comment>
<comment type="caution">
    <text evidence="13">The sequence shown here is derived from an EMBL/GenBank/DDBJ whole genome shotgun (WGS) entry which is preliminary data.</text>
</comment>